<dbReference type="RefSeq" id="WP_148136065.1">
    <property type="nucleotide sequence ID" value="NZ_CP017634.1"/>
</dbReference>
<dbReference type="OrthoDB" id="9793162at2"/>
<reference evidence="2 3" key="1">
    <citation type="submission" date="2016-10" db="EMBL/GenBank/DDBJ databases">
        <title>Complete Genome Sequence of Peptococcaceae strain DCMF.</title>
        <authorList>
            <person name="Edwards R.J."/>
            <person name="Holland S.I."/>
            <person name="Deshpande N.P."/>
            <person name="Wong Y.K."/>
            <person name="Ertan H."/>
            <person name="Manefield M."/>
            <person name="Russell T.L."/>
            <person name="Lee M.J."/>
        </authorList>
    </citation>
    <scope>NUCLEOTIDE SEQUENCE [LARGE SCALE GENOMIC DNA]</scope>
    <source>
        <strain evidence="2 3">DCMF</strain>
    </source>
</reference>
<dbReference type="SUPFAM" id="SSF56219">
    <property type="entry name" value="DNase I-like"/>
    <property type="match status" value="1"/>
</dbReference>
<gene>
    <name evidence="2" type="ORF">DCMF_20025</name>
</gene>
<dbReference type="InterPro" id="IPR051916">
    <property type="entry name" value="GPI-anchor_lipid_remodeler"/>
</dbReference>
<dbReference type="Pfam" id="PF03372">
    <property type="entry name" value="Exo_endo_phos"/>
    <property type="match status" value="1"/>
</dbReference>
<evidence type="ECO:0000313" key="3">
    <source>
        <dbReference type="Proteomes" id="UP000323521"/>
    </source>
</evidence>
<proteinExistence type="predicted"/>
<name>A0A3G1KX12_FORW1</name>
<protein>
    <recommendedName>
        <fullName evidence="1">Endonuclease/exonuclease/phosphatase domain-containing protein</fullName>
    </recommendedName>
</protein>
<evidence type="ECO:0000313" key="2">
    <source>
        <dbReference type="EMBL" id="ATW26745.1"/>
    </source>
</evidence>
<accession>A0A3G1KX12</accession>
<dbReference type="PANTHER" id="PTHR14859">
    <property type="entry name" value="CALCOFLUOR WHITE HYPERSENSITIVE PROTEIN PRECURSOR"/>
    <property type="match status" value="1"/>
</dbReference>
<sequence>MYKNEHILKLMTYNIHSGKDLWMRPSFNNVIRYMENTQANVMCIQEINENEKRGYQVSKINNTLQTYCSFAPNVPLGGGYYGTATFTSLSISENHHFLLPSKKEQRGLLHTVLSLGIQRLHVLNTHLGLAKVERNQQFQFIREYISQLHPPVILMGDFNTTTPELQDTPLIDAAQISRQEHIPTFIPMHKRIDYIFLSPSIKVLHYHVAPSSFSDHYPVLIQVLI</sequence>
<dbReference type="GO" id="GO:0006506">
    <property type="term" value="P:GPI anchor biosynthetic process"/>
    <property type="evidence" value="ECO:0007669"/>
    <property type="project" value="TreeGrafter"/>
</dbReference>
<dbReference type="GO" id="GO:0016020">
    <property type="term" value="C:membrane"/>
    <property type="evidence" value="ECO:0007669"/>
    <property type="project" value="GOC"/>
</dbReference>
<dbReference type="AlphaFoldDB" id="A0A3G1KX12"/>
<dbReference type="InterPro" id="IPR036691">
    <property type="entry name" value="Endo/exonu/phosph_ase_sf"/>
</dbReference>
<dbReference type="Gene3D" id="3.60.10.10">
    <property type="entry name" value="Endonuclease/exonuclease/phosphatase"/>
    <property type="match status" value="1"/>
</dbReference>
<keyword evidence="3" id="KW-1185">Reference proteome</keyword>
<feature type="domain" description="Endonuclease/exonuclease/phosphatase" evidence="1">
    <location>
        <begin position="11"/>
        <end position="216"/>
    </location>
</feature>
<dbReference type="PANTHER" id="PTHR14859:SF15">
    <property type="entry name" value="ENDONUCLEASE_EXONUCLEASE_PHOSPHATASE DOMAIN-CONTAINING PROTEIN"/>
    <property type="match status" value="1"/>
</dbReference>
<dbReference type="EMBL" id="CP017634">
    <property type="protein sequence ID" value="ATW26745.1"/>
    <property type="molecule type" value="Genomic_DNA"/>
</dbReference>
<evidence type="ECO:0000259" key="1">
    <source>
        <dbReference type="Pfam" id="PF03372"/>
    </source>
</evidence>
<dbReference type="GO" id="GO:0003824">
    <property type="term" value="F:catalytic activity"/>
    <property type="evidence" value="ECO:0007669"/>
    <property type="project" value="InterPro"/>
</dbReference>
<dbReference type="KEGG" id="fwa:DCMF_20025"/>
<organism evidence="2 3">
    <name type="scientific">Formimonas warabiya</name>
    <dbReference type="NCBI Taxonomy" id="1761012"/>
    <lineage>
        <taxon>Bacteria</taxon>
        <taxon>Bacillati</taxon>
        <taxon>Bacillota</taxon>
        <taxon>Clostridia</taxon>
        <taxon>Eubacteriales</taxon>
        <taxon>Peptococcaceae</taxon>
        <taxon>Candidatus Formimonas</taxon>
    </lineage>
</organism>
<dbReference type="Proteomes" id="UP000323521">
    <property type="component" value="Chromosome"/>
</dbReference>
<dbReference type="InterPro" id="IPR005135">
    <property type="entry name" value="Endo/exonuclease/phosphatase"/>
</dbReference>